<dbReference type="InterPro" id="IPR019734">
    <property type="entry name" value="TPR_rpt"/>
</dbReference>
<keyword evidence="1" id="KW-0677">Repeat</keyword>
<proteinExistence type="predicted"/>
<dbReference type="SUPFAM" id="SSF48452">
    <property type="entry name" value="TPR-like"/>
    <property type="match status" value="2"/>
</dbReference>
<sequence>MLRLAVGIAAALSSPLAHAETTTRAPPEESAGSLRSKADEALISGRTDEALSLLGKAIGLEPLNERNLYKRARVYLRAKRIADAIGDLGAALKLAPEYEAALASRAKALASVGRCAEAGEDWKVARLVAKKDAAKRDADAGAAAAAACVKELADAARARKRGDRRLELEHLNVVLETYADAQPAALLLDRARAHAANGDWYEAIAESGRALKAAPDDLEALELRGLAYYRLADHAMAKTHWQQALRSDPEHEGCKAGYKKLRALTKKDAAGDAARDAGDDAGAIAHWAAAAAVDASHDAFNVATHLKIARAHVKLKDYGAAEEACGAALRVAGDDVDVLLVLAEAQTGGEQFDAAVRTATRAQELRDDDATRNARAKAEAALKQSKEVNFYKVLGVARDASSREIKKAYRDAALKYHPDKIAADASDAEREAMTNKFQEIATAYEVLSDDETRAKYDAGEDVTNPNAGNQQQQGGGFRFPHGFHGFPGGGGGGQRFEFRFG</sequence>
<evidence type="ECO:0000313" key="7">
    <source>
        <dbReference type="EMBL" id="KAK7242384.1"/>
    </source>
</evidence>
<dbReference type="Gene3D" id="1.25.40.10">
    <property type="entry name" value="Tetratricopeptide repeat domain"/>
    <property type="match status" value="1"/>
</dbReference>
<dbReference type="Gene3D" id="1.10.287.110">
    <property type="entry name" value="DnaJ domain"/>
    <property type="match status" value="1"/>
</dbReference>
<name>A0ABR1G1A8_AURAN</name>
<feature type="domain" description="J" evidence="6">
    <location>
        <begin position="389"/>
        <end position="460"/>
    </location>
</feature>
<evidence type="ECO:0000256" key="3">
    <source>
        <dbReference type="PROSITE-ProRule" id="PRU00339"/>
    </source>
</evidence>
<feature type="signal peptide" evidence="5">
    <location>
        <begin position="1"/>
        <end position="19"/>
    </location>
</feature>
<dbReference type="PANTHER" id="PTHR45188:SF2">
    <property type="entry name" value="DNAJ HOMOLOG SUBFAMILY C MEMBER 7"/>
    <property type="match status" value="1"/>
</dbReference>
<dbReference type="SUPFAM" id="SSF46565">
    <property type="entry name" value="Chaperone J-domain"/>
    <property type="match status" value="1"/>
</dbReference>
<dbReference type="Pfam" id="PF00226">
    <property type="entry name" value="DnaJ"/>
    <property type="match status" value="1"/>
</dbReference>
<feature type="region of interest" description="Disordered" evidence="4">
    <location>
        <begin position="17"/>
        <end position="37"/>
    </location>
</feature>
<dbReference type="InterPro" id="IPR018253">
    <property type="entry name" value="DnaJ_domain_CS"/>
</dbReference>
<dbReference type="EMBL" id="JBBJCI010000145">
    <property type="protein sequence ID" value="KAK7242384.1"/>
    <property type="molecule type" value="Genomic_DNA"/>
</dbReference>
<evidence type="ECO:0000256" key="5">
    <source>
        <dbReference type="SAM" id="SignalP"/>
    </source>
</evidence>
<protein>
    <recommendedName>
        <fullName evidence="6">J domain-containing protein</fullName>
    </recommendedName>
</protein>
<keyword evidence="8" id="KW-1185">Reference proteome</keyword>
<dbReference type="Proteomes" id="UP001363151">
    <property type="component" value="Unassembled WGS sequence"/>
</dbReference>
<evidence type="ECO:0000256" key="4">
    <source>
        <dbReference type="SAM" id="MobiDB-lite"/>
    </source>
</evidence>
<dbReference type="CDD" id="cd06257">
    <property type="entry name" value="DnaJ"/>
    <property type="match status" value="1"/>
</dbReference>
<dbReference type="InterPro" id="IPR001623">
    <property type="entry name" value="DnaJ_domain"/>
</dbReference>
<evidence type="ECO:0000256" key="1">
    <source>
        <dbReference type="ARBA" id="ARBA00022737"/>
    </source>
</evidence>
<dbReference type="PRINTS" id="PR00625">
    <property type="entry name" value="JDOMAIN"/>
</dbReference>
<keyword evidence="5" id="KW-0732">Signal</keyword>
<dbReference type="InterPro" id="IPR036869">
    <property type="entry name" value="J_dom_sf"/>
</dbReference>
<dbReference type="PROSITE" id="PS50005">
    <property type="entry name" value="TPR"/>
    <property type="match status" value="1"/>
</dbReference>
<dbReference type="SMART" id="SM00028">
    <property type="entry name" value="TPR"/>
    <property type="match status" value="6"/>
</dbReference>
<accession>A0ABR1G1A8</accession>
<feature type="chain" id="PRO_5045200759" description="J domain-containing protein" evidence="5">
    <location>
        <begin position="20"/>
        <end position="501"/>
    </location>
</feature>
<reference evidence="7 8" key="1">
    <citation type="submission" date="2024-03" db="EMBL/GenBank/DDBJ databases">
        <title>Aureococcus anophagefferens CCMP1851 and Kratosvirus quantuckense: Draft genome of a second virus-susceptible host strain in the model system.</title>
        <authorList>
            <person name="Chase E."/>
            <person name="Truchon A.R."/>
            <person name="Schepens W."/>
            <person name="Wilhelm S.W."/>
        </authorList>
    </citation>
    <scope>NUCLEOTIDE SEQUENCE [LARGE SCALE GENOMIC DNA]</scope>
    <source>
        <strain evidence="7 8">CCMP1851</strain>
    </source>
</reference>
<organism evidence="7 8">
    <name type="scientific">Aureococcus anophagefferens</name>
    <name type="common">Harmful bloom alga</name>
    <dbReference type="NCBI Taxonomy" id="44056"/>
    <lineage>
        <taxon>Eukaryota</taxon>
        <taxon>Sar</taxon>
        <taxon>Stramenopiles</taxon>
        <taxon>Ochrophyta</taxon>
        <taxon>Pelagophyceae</taxon>
        <taxon>Pelagomonadales</taxon>
        <taxon>Pelagomonadaceae</taxon>
        <taxon>Aureococcus</taxon>
    </lineage>
</organism>
<dbReference type="PROSITE" id="PS50076">
    <property type="entry name" value="DNAJ_2"/>
    <property type="match status" value="1"/>
</dbReference>
<keyword evidence="2 3" id="KW-0802">TPR repeat</keyword>
<evidence type="ECO:0000259" key="6">
    <source>
        <dbReference type="PROSITE" id="PS50076"/>
    </source>
</evidence>
<dbReference type="SMART" id="SM00271">
    <property type="entry name" value="DnaJ"/>
    <property type="match status" value="1"/>
</dbReference>
<dbReference type="Pfam" id="PF13181">
    <property type="entry name" value="TPR_8"/>
    <property type="match status" value="1"/>
</dbReference>
<gene>
    <name evidence="7" type="ORF">SO694_00012441</name>
</gene>
<evidence type="ECO:0000313" key="8">
    <source>
        <dbReference type="Proteomes" id="UP001363151"/>
    </source>
</evidence>
<dbReference type="InterPro" id="IPR011990">
    <property type="entry name" value="TPR-like_helical_dom_sf"/>
</dbReference>
<comment type="caution">
    <text evidence="7">The sequence shown here is derived from an EMBL/GenBank/DDBJ whole genome shotgun (WGS) entry which is preliminary data.</text>
</comment>
<feature type="repeat" description="TPR" evidence="3">
    <location>
        <begin position="218"/>
        <end position="251"/>
    </location>
</feature>
<feature type="region of interest" description="Disordered" evidence="4">
    <location>
        <begin position="459"/>
        <end position="492"/>
    </location>
</feature>
<dbReference type="PANTHER" id="PTHR45188">
    <property type="entry name" value="DNAJ PROTEIN P58IPK HOMOLOG"/>
    <property type="match status" value="1"/>
</dbReference>
<evidence type="ECO:0000256" key="2">
    <source>
        <dbReference type="ARBA" id="ARBA00022803"/>
    </source>
</evidence>
<dbReference type="PROSITE" id="PS00636">
    <property type="entry name" value="DNAJ_1"/>
    <property type="match status" value="1"/>
</dbReference>